<keyword evidence="2" id="KW-1185">Reference proteome</keyword>
<protein>
    <submittedName>
        <fullName evidence="1">Uncharacterized protein</fullName>
    </submittedName>
</protein>
<dbReference type="AlphaFoldDB" id="A0AAQ3X2F1"/>
<proteinExistence type="predicted"/>
<dbReference type="EMBL" id="CP144751">
    <property type="protein sequence ID" value="WVZ83067.1"/>
    <property type="molecule type" value="Genomic_DNA"/>
</dbReference>
<sequence length="60" mass="7403">MSVFKLKVKQGLLDCKYYRRPLRRNTWVRWRPLVLRLLAKSPTRRTILLDRIISKMKLNY</sequence>
<name>A0AAQ3X2F1_PASNO</name>
<evidence type="ECO:0000313" key="2">
    <source>
        <dbReference type="Proteomes" id="UP001341281"/>
    </source>
</evidence>
<organism evidence="1 2">
    <name type="scientific">Paspalum notatum var. saurae</name>
    <dbReference type="NCBI Taxonomy" id="547442"/>
    <lineage>
        <taxon>Eukaryota</taxon>
        <taxon>Viridiplantae</taxon>
        <taxon>Streptophyta</taxon>
        <taxon>Embryophyta</taxon>
        <taxon>Tracheophyta</taxon>
        <taxon>Spermatophyta</taxon>
        <taxon>Magnoliopsida</taxon>
        <taxon>Liliopsida</taxon>
        <taxon>Poales</taxon>
        <taxon>Poaceae</taxon>
        <taxon>PACMAD clade</taxon>
        <taxon>Panicoideae</taxon>
        <taxon>Andropogonodae</taxon>
        <taxon>Paspaleae</taxon>
        <taxon>Paspalinae</taxon>
        <taxon>Paspalum</taxon>
    </lineage>
</organism>
<gene>
    <name evidence="1" type="ORF">U9M48_030248</name>
</gene>
<accession>A0AAQ3X2F1</accession>
<reference evidence="1 2" key="1">
    <citation type="submission" date="2024-02" db="EMBL/GenBank/DDBJ databases">
        <title>High-quality chromosome-scale genome assembly of Pensacola bahiagrass (Paspalum notatum Flugge var. saurae).</title>
        <authorList>
            <person name="Vega J.M."/>
            <person name="Podio M."/>
            <person name="Orjuela J."/>
            <person name="Siena L.A."/>
            <person name="Pessino S.C."/>
            <person name="Combes M.C."/>
            <person name="Mariac C."/>
            <person name="Albertini E."/>
            <person name="Pupilli F."/>
            <person name="Ortiz J.P.A."/>
            <person name="Leblanc O."/>
        </authorList>
    </citation>
    <scope>NUCLEOTIDE SEQUENCE [LARGE SCALE GENOMIC DNA]</scope>
    <source>
        <strain evidence="1">R1</strain>
        <tissue evidence="1">Leaf</tissue>
    </source>
</reference>
<dbReference type="Proteomes" id="UP001341281">
    <property type="component" value="Chromosome 07"/>
</dbReference>
<evidence type="ECO:0000313" key="1">
    <source>
        <dbReference type="EMBL" id="WVZ83067.1"/>
    </source>
</evidence>